<evidence type="ECO:0000259" key="1">
    <source>
        <dbReference type="Pfam" id="PF12728"/>
    </source>
</evidence>
<dbReference type="Proteomes" id="UP000471648">
    <property type="component" value="Unassembled WGS sequence"/>
</dbReference>
<dbReference type="GO" id="GO:0003677">
    <property type="term" value="F:DNA binding"/>
    <property type="evidence" value="ECO:0007669"/>
    <property type="project" value="InterPro"/>
</dbReference>
<accession>A0A6N9V8T3</accession>
<organism evidence="2 3">
    <name type="scientific">Streptomyces microflavus</name>
    <name type="common">Streptomyces lipmanii</name>
    <dbReference type="NCBI Taxonomy" id="1919"/>
    <lineage>
        <taxon>Bacteria</taxon>
        <taxon>Bacillati</taxon>
        <taxon>Actinomycetota</taxon>
        <taxon>Actinomycetes</taxon>
        <taxon>Kitasatosporales</taxon>
        <taxon>Streptomycetaceae</taxon>
        <taxon>Streptomyces</taxon>
    </lineage>
</organism>
<proteinExistence type="predicted"/>
<dbReference type="SUPFAM" id="SSF46955">
    <property type="entry name" value="Putative DNA-binding domain"/>
    <property type="match status" value="1"/>
</dbReference>
<dbReference type="InterPro" id="IPR041657">
    <property type="entry name" value="HTH_17"/>
</dbReference>
<dbReference type="AlphaFoldDB" id="A0A6N9V8T3"/>
<dbReference type="InterPro" id="IPR010093">
    <property type="entry name" value="SinI_DNA-bd"/>
</dbReference>
<comment type="caution">
    <text evidence="2">The sequence shown here is derived from an EMBL/GenBank/DDBJ whole genome shotgun (WGS) entry which is preliminary data.</text>
</comment>
<protein>
    <submittedName>
        <fullName evidence="2">Helix-turn-helix domain-containing protein</fullName>
    </submittedName>
</protein>
<gene>
    <name evidence="2" type="ORF">G3I39_13610</name>
</gene>
<name>A0A6N9V8T3_STRMI</name>
<evidence type="ECO:0000313" key="2">
    <source>
        <dbReference type="EMBL" id="NEB68075.1"/>
    </source>
</evidence>
<feature type="domain" description="Helix-turn-helix" evidence="1">
    <location>
        <begin position="9"/>
        <end position="57"/>
    </location>
</feature>
<evidence type="ECO:0000313" key="3">
    <source>
        <dbReference type="Proteomes" id="UP000471648"/>
    </source>
</evidence>
<dbReference type="InterPro" id="IPR009061">
    <property type="entry name" value="DNA-bd_dom_put_sf"/>
</dbReference>
<reference evidence="2 3" key="1">
    <citation type="submission" date="2020-01" db="EMBL/GenBank/DDBJ databases">
        <title>Insect and environment-associated Actinomycetes.</title>
        <authorList>
            <person name="Currrie C."/>
            <person name="Chevrette M."/>
            <person name="Carlson C."/>
            <person name="Stubbendieck R."/>
            <person name="Wendt-Pienkowski E."/>
        </authorList>
    </citation>
    <scope>NUCLEOTIDE SEQUENCE [LARGE SCALE GENOMIC DNA]</scope>
    <source>
        <strain evidence="2 3">SID14438</strain>
    </source>
</reference>
<dbReference type="Pfam" id="PF12728">
    <property type="entry name" value="HTH_17"/>
    <property type="match status" value="1"/>
</dbReference>
<dbReference type="EMBL" id="JAAGME010000575">
    <property type="protein sequence ID" value="NEB68075.1"/>
    <property type="molecule type" value="Genomic_DNA"/>
</dbReference>
<sequence length="65" mass="7315">MDARAETEWMTVREVATHFRVSTKTIHRWIISGELLATRIGPASRTVRIHRSVIEQMAPTLSAAA</sequence>
<dbReference type="NCBIfam" id="TIGR01764">
    <property type="entry name" value="excise"/>
    <property type="match status" value="1"/>
</dbReference>